<dbReference type="EMBL" id="JACXWD010000053">
    <property type="protein sequence ID" value="MBD3869016.1"/>
    <property type="molecule type" value="Genomic_DNA"/>
</dbReference>
<evidence type="ECO:0000259" key="5">
    <source>
        <dbReference type="PROSITE" id="PS51007"/>
    </source>
</evidence>
<dbReference type="GO" id="GO:0020037">
    <property type="term" value="F:heme binding"/>
    <property type="evidence" value="ECO:0007669"/>
    <property type="project" value="InterPro"/>
</dbReference>
<proteinExistence type="predicted"/>
<evidence type="ECO:0000256" key="1">
    <source>
        <dbReference type="ARBA" id="ARBA00022617"/>
    </source>
</evidence>
<sequence>MFRTVLVISAFALVFMLPGCTPCDKDDPDTVALTLPSGTVEAGKQAFEDLRCTACHTVSGVEGLPEPLAQVPVPDLGVVLVGHSRDSIATAIVLPSHIVSSDTELWSDWSTSQRVWIGPGQQIPDEEAVEETAETISIMTDYSDVITVQQLSDLVAFLQDRAVVAE</sequence>
<dbReference type="Gene3D" id="1.10.760.10">
    <property type="entry name" value="Cytochrome c-like domain"/>
    <property type="match status" value="1"/>
</dbReference>
<dbReference type="AlphaFoldDB" id="A0A8J7C3B0"/>
<reference evidence="6 7" key="1">
    <citation type="submission" date="2020-08" db="EMBL/GenBank/DDBJ databases">
        <title>Acidobacteriota in marine sediments use diverse sulfur dissimilation pathways.</title>
        <authorList>
            <person name="Wasmund K."/>
        </authorList>
    </citation>
    <scope>NUCLEOTIDE SEQUENCE [LARGE SCALE GENOMIC DNA]</scope>
    <source>
        <strain evidence="6">MAG AM4</strain>
    </source>
</reference>
<dbReference type="SUPFAM" id="SSF46626">
    <property type="entry name" value="Cytochrome c"/>
    <property type="match status" value="1"/>
</dbReference>
<dbReference type="InterPro" id="IPR036909">
    <property type="entry name" value="Cyt_c-like_dom_sf"/>
</dbReference>
<protein>
    <submittedName>
        <fullName evidence="6">C-type cytochrome</fullName>
    </submittedName>
</protein>
<accession>A0A8J7C3B0</accession>
<comment type="caution">
    <text evidence="6">The sequence shown here is derived from an EMBL/GenBank/DDBJ whole genome shotgun (WGS) entry which is preliminary data.</text>
</comment>
<dbReference type="GO" id="GO:0009055">
    <property type="term" value="F:electron transfer activity"/>
    <property type="evidence" value="ECO:0007669"/>
    <property type="project" value="InterPro"/>
</dbReference>
<gene>
    <name evidence="6" type="ORF">IFK94_12890</name>
</gene>
<dbReference type="Proteomes" id="UP000648239">
    <property type="component" value="Unassembled WGS sequence"/>
</dbReference>
<dbReference type="GO" id="GO:0046872">
    <property type="term" value="F:metal ion binding"/>
    <property type="evidence" value="ECO:0007669"/>
    <property type="project" value="UniProtKB-KW"/>
</dbReference>
<keyword evidence="1 4" id="KW-0349">Heme</keyword>
<evidence type="ECO:0000256" key="2">
    <source>
        <dbReference type="ARBA" id="ARBA00022723"/>
    </source>
</evidence>
<keyword evidence="3 4" id="KW-0408">Iron</keyword>
<keyword evidence="2 4" id="KW-0479">Metal-binding</keyword>
<dbReference type="Pfam" id="PF00034">
    <property type="entry name" value="Cytochrom_C"/>
    <property type="match status" value="1"/>
</dbReference>
<name>A0A8J7C3B0_9BACT</name>
<evidence type="ECO:0000256" key="3">
    <source>
        <dbReference type="ARBA" id="ARBA00023004"/>
    </source>
</evidence>
<evidence type="ECO:0000256" key="4">
    <source>
        <dbReference type="PROSITE-ProRule" id="PRU00433"/>
    </source>
</evidence>
<evidence type="ECO:0000313" key="7">
    <source>
        <dbReference type="Proteomes" id="UP000648239"/>
    </source>
</evidence>
<organism evidence="6 7">
    <name type="scientific">Candidatus Polarisedimenticola svalbardensis</name>
    <dbReference type="NCBI Taxonomy" id="2886004"/>
    <lineage>
        <taxon>Bacteria</taxon>
        <taxon>Pseudomonadati</taxon>
        <taxon>Acidobacteriota</taxon>
        <taxon>Candidatus Polarisedimenticolia</taxon>
        <taxon>Candidatus Polarisedimenticolales</taxon>
        <taxon>Candidatus Polarisedimenticolaceae</taxon>
        <taxon>Candidatus Polarisedimenticola</taxon>
    </lineage>
</organism>
<evidence type="ECO:0000313" key="6">
    <source>
        <dbReference type="EMBL" id="MBD3869016.1"/>
    </source>
</evidence>
<feature type="domain" description="Cytochrome c" evidence="5">
    <location>
        <begin position="38"/>
        <end position="162"/>
    </location>
</feature>
<dbReference type="PROSITE" id="PS51007">
    <property type="entry name" value="CYTC"/>
    <property type="match status" value="1"/>
</dbReference>
<dbReference type="InterPro" id="IPR009056">
    <property type="entry name" value="Cyt_c-like_dom"/>
</dbReference>